<dbReference type="Proteomes" id="UP001530315">
    <property type="component" value="Unassembled WGS sequence"/>
</dbReference>
<feature type="compositionally biased region" description="Acidic residues" evidence="2">
    <location>
        <begin position="109"/>
        <end position="120"/>
    </location>
</feature>
<protein>
    <submittedName>
        <fullName evidence="3">Uncharacterized protein</fullName>
    </submittedName>
</protein>
<keyword evidence="4" id="KW-1185">Reference proteome</keyword>
<evidence type="ECO:0000313" key="3">
    <source>
        <dbReference type="EMBL" id="KAL3773081.1"/>
    </source>
</evidence>
<name>A0ABD3NDH8_9STRA</name>
<evidence type="ECO:0000256" key="1">
    <source>
        <dbReference type="SAM" id="Coils"/>
    </source>
</evidence>
<sequence>MRARRTTTLYRALSDNAFWNSLKAKAAEILDSVGIYIENRIERDSGILAAVGIFAVDRIRRDVGRALPAAGRAARTLLLAANSTYAERLLEQSAPFALPSSASSSFVAAEDDDDDDDDRESDGALLLPSTTPAEEVREVVEAIRDILSGRDIASSSSSRRRAVKSLAPAGTARLAERQRLAYGARRRTVLRREREGIDRRIGRAVGSVSDATWEFRREMQTDEGREAGYRSRGVRRALAAGATRLLEAGRVGGRMLLSSGGGDEGRRNLLGGNAGGGADDVAGVSRSNVVDVSPLEEEEIIAKVMEETNVDYATDGLLSPRSFFEEKRRLVASLESCLSQPSETWLTKDVVAQAVGSGISLDGSVLREVIATMVNLRDQLQREIEEIVDEQVDLKIEYIQRELRRMKQMVDSVSSLAISAAGDSAAKLLKVELEGFVLSDSLEDIIEVELERVEQHLADLVAAREEEMRRFREQRYEEVAVETVVATEFIGTDRRRKSPSRNIRYDDETFTEVEVISAPDRAAFSYESTFNREGQDPYQMPSRVEVVSDTEYSEYEQKFKYAQSDISREEVDASDANKENPAIDFALRVVDAIFFFGEKFFLVILPDLIAICAKASSRYDEAQKRGRGSEGWKPVKNFKRKR</sequence>
<proteinExistence type="predicted"/>
<organism evidence="3 4">
    <name type="scientific">Stephanodiscus triporus</name>
    <dbReference type="NCBI Taxonomy" id="2934178"/>
    <lineage>
        <taxon>Eukaryota</taxon>
        <taxon>Sar</taxon>
        <taxon>Stramenopiles</taxon>
        <taxon>Ochrophyta</taxon>
        <taxon>Bacillariophyta</taxon>
        <taxon>Coscinodiscophyceae</taxon>
        <taxon>Thalassiosirophycidae</taxon>
        <taxon>Stephanodiscales</taxon>
        <taxon>Stephanodiscaceae</taxon>
        <taxon>Stephanodiscus</taxon>
    </lineage>
</organism>
<keyword evidence="1" id="KW-0175">Coiled coil</keyword>
<feature type="region of interest" description="Disordered" evidence="2">
    <location>
        <begin position="107"/>
        <end position="130"/>
    </location>
</feature>
<evidence type="ECO:0000313" key="4">
    <source>
        <dbReference type="Proteomes" id="UP001530315"/>
    </source>
</evidence>
<feature type="coiled-coil region" evidence="1">
    <location>
        <begin position="366"/>
        <end position="397"/>
    </location>
</feature>
<reference evidence="3 4" key="1">
    <citation type="submission" date="2024-10" db="EMBL/GenBank/DDBJ databases">
        <title>Updated reference genomes for cyclostephanoid diatoms.</title>
        <authorList>
            <person name="Roberts W.R."/>
            <person name="Alverson A.J."/>
        </authorList>
    </citation>
    <scope>NUCLEOTIDE SEQUENCE [LARGE SCALE GENOMIC DNA]</scope>
    <source>
        <strain evidence="3 4">AJA276-08</strain>
    </source>
</reference>
<comment type="caution">
    <text evidence="3">The sequence shown here is derived from an EMBL/GenBank/DDBJ whole genome shotgun (WGS) entry which is preliminary data.</text>
</comment>
<gene>
    <name evidence="3" type="ORF">ACHAW5_007296</name>
</gene>
<accession>A0ABD3NDH8</accession>
<evidence type="ECO:0000256" key="2">
    <source>
        <dbReference type="SAM" id="MobiDB-lite"/>
    </source>
</evidence>
<dbReference type="EMBL" id="JALLAZ020001553">
    <property type="protein sequence ID" value="KAL3773081.1"/>
    <property type="molecule type" value="Genomic_DNA"/>
</dbReference>
<feature type="region of interest" description="Disordered" evidence="2">
    <location>
        <begin position="623"/>
        <end position="642"/>
    </location>
</feature>
<dbReference type="AlphaFoldDB" id="A0ABD3NDH8"/>